<dbReference type="Proteomes" id="UP000184501">
    <property type="component" value="Unassembled WGS sequence"/>
</dbReference>
<dbReference type="GO" id="GO:0016740">
    <property type="term" value="F:transferase activity"/>
    <property type="evidence" value="ECO:0007669"/>
    <property type="project" value="UniProtKB-KW"/>
</dbReference>
<dbReference type="AlphaFoldDB" id="A0A1M5I5J8"/>
<proteinExistence type="predicted"/>
<organism evidence="1 2">
    <name type="scientific">Streptoalloteichus hindustanus</name>
    <dbReference type="NCBI Taxonomy" id="2017"/>
    <lineage>
        <taxon>Bacteria</taxon>
        <taxon>Bacillati</taxon>
        <taxon>Actinomycetota</taxon>
        <taxon>Actinomycetes</taxon>
        <taxon>Pseudonocardiales</taxon>
        <taxon>Pseudonocardiaceae</taxon>
        <taxon>Streptoalloteichus</taxon>
    </lineage>
</organism>
<evidence type="ECO:0000313" key="2">
    <source>
        <dbReference type="Proteomes" id="UP000184501"/>
    </source>
</evidence>
<reference evidence="1 2" key="1">
    <citation type="submission" date="2016-11" db="EMBL/GenBank/DDBJ databases">
        <authorList>
            <person name="Jaros S."/>
            <person name="Januszkiewicz K."/>
            <person name="Wedrychowicz H."/>
        </authorList>
    </citation>
    <scope>NUCLEOTIDE SEQUENCE [LARGE SCALE GENOMIC DNA]</scope>
    <source>
        <strain evidence="1 2">DSM 44523</strain>
    </source>
</reference>
<keyword evidence="2" id="KW-1185">Reference proteome</keyword>
<sequence length="325" mass="35611">MTCDDRVVSDFLTEQDIARRTGAAVDAAVEAGRDLGLTVTDAEVLHDLFSVVVHLAPSPVVVRVPTVLPHYATPDSQACRQRAELDVTRWLADREVPVIPPSPLVPPEPVRRGGFSMTFWQFVAEDRSKEPDYAACSEMVADLHAAMRAYPGQLSFLSAAEPRFVTESLALLGNRPDLVAPSDVDRARREWRVLEPLVRSRSAFEEAFPGIDLQPIHGDSPPANVFPGVEGNLYSDFELVTLGPVEWDMAALGPDLESAYNRGARRNGMRPLNEDVMAFVNAVGMLRAISVLALAPQLPSLVEYMTPAVDQWRAMPFAGGVADRR</sequence>
<evidence type="ECO:0000313" key="1">
    <source>
        <dbReference type="EMBL" id="SHG23359.1"/>
    </source>
</evidence>
<keyword evidence="1" id="KW-0808">Transferase</keyword>
<gene>
    <name evidence="1" type="ORF">SAMN05444320_107108</name>
</gene>
<dbReference type="InterPro" id="IPR011009">
    <property type="entry name" value="Kinase-like_dom_sf"/>
</dbReference>
<name>A0A1M5I5J8_STRHI</name>
<dbReference type="EMBL" id="FQVN01000007">
    <property type="protein sequence ID" value="SHG23359.1"/>
    <property type="molecule type" value="Genomic_DNA"/>
</dbReference>
<accession>A0A1M5I5J8</accession>
<protein>
    <submittedName>
        <fullName evidence="1">Phosphotransferase enzyme family protein</fullName>
    </submittedName>
</protein>
<dbReference type="STRING" id="2017.SAMN05444320_107108"/>
<dbReference type="SUPFAM" id="SSF56112">
    <property type="entry name" value="Protein kinase-like (PK-like)"/>
    <property type="match status" value="1"/>
</dbReference>